<evidence type="ECO:0000313" key="4">
    <source>
        <dbReference type="Proteomes" id="UP001596507"/>
    </source>
</evidence>
<dbReference type="PANTHER" id="PTHR43244">
    <property type="match status" value="1"/>
</dbReference>
<dbReference type="Pfam" id="PF00296">
    <property type="entry name" value="Bac_luciferase"/>
    <property type="match status" value="1"/>
</dbReference>
<dbReference type="EMBL" id="JBHTBE010000001">
    <property type="protein sequence ID" value="MFC7268793.1"/>
    <property type="molecule type" value="Genomic_DNA"/>
</dbReference>
<dbReference type="Proteomes" id="UP001596507">
    <property type="component" value="Unassembled WGS sequence"/>
</dbReference>
<dbReference type="InterPro" id="IPR011251">
    <property type="entry name" value="Luciferase-like_dom"/>
</dbReference>
<dbReference type="PANTHER" id="PTHR43244:SF1">
    <property type="entry name" value="5,10-METHYLENETETRAHYDROMETHANOPTERIN REDUCTASE"/>
    <property type="match status" value="1"/>
</dbReference>
<evidence type="ECO:0000259" key="2">
    <source>
        <dbReference type="Pfam" id="PF00296"/>
    </source>
</evidence>
<evidence type="ECO:0000256" key="1">
    <source>
        <dbReference type="ARBA" id="ARBA00023002"/>
    </source>
</evidence>
<dbReference type="InterPro" id="IPR050564">
    <property type="entry name" value="F420-G6PD/mer"/>
</dbReference>
<reference evidence="4" key="1">
    <citation type="journal article" date="2019" name="Int. J. Syst. Evol. Microbiol.">
        <title>The Global Catalogue of Microorganisms (GCM) 10K type strain sequencing project: providing services to taxonomists for standard genome sequencing and annotation.</title>
        <authorList>
            <consortium name="The Broad Institute Genomics Platform"/>
            <consortium name="The Broad Institute Genome Sequencing Center for Infectious Disease"/>
            <person name="Wu L."/>
            <person name="Ma J."/>
        </authorList>
    </citation>
    <scope>NUCLEOTIDE SEQUENCE [LARGE SCALE GENOMIC DNA]</scope>
    <source>
        <strain evidence="4">CGMCC 1.15772</strain>
    </source>
</reference>
<name>A0ABW2HCG6_9MICO</name>
<keyword evidence="1" id="KW-0560">Oxidoreductase</keyword>
<dbReference type="SUPFAM" id="SSF51679">
    <property type="entry name" value="Bacterial luciferase-like"/>
    <property type="match status" value="1"/>
</dbReference>
<gene>
    <name evidence="3" type="ORF">ACFQRL_07475</name>
</gene>
<dbReference type="Gene3D" id="3.20.20.30">
    <property type="entry name" value="Luciferase-like domain"/>
    <property type="match status" value="1"/>
</dbReference>
<organism evidence="3 4">
    <name type="scientific">Microbacterium fluvii</name>
    <dbReference type="NCBI Taxonomy" id="415215"/>
    <lineage>
        <taxon>Bacteria</taxon>
        <taxon>Bacillati</taxon>
        <taxon>Actinomycetota</taxon>
        <taxon>Actinomycetes</taxon>
        <taxon>Micrococcales</taxon>
        <taxon>Microbacteriaceae</taxon>
        <taxon>Microbacterium</taxon>
    </lineage>
</organism>
<dbReference type="InterPro" id="IPR036661">
    <property type="entry name" value="Luciferase-like_sf"/>
</dbReference>
<proteinExistence type="predicted"/>
<accession>A0ABW2HCG6</accession>
<feature type="domain" description="Luciferase-like" evidence="2">
    <location>
        <begin position="12"/>
        <end position="231"/>
    </location>
</feature>
<keyword evidence="4" id="KW-1185">Reference proteome</keyword>
<comment type="caution">
    <text evidence="3">The sequence shown here is derived from an EMBL/GenBank/DDBJ whole genome shotgun (WGS) entry which is preliminary data.</text>
</comment>
<sequence length="293" mass="30206">MTRIGAIFSPYPNAPEALHDAALAAESAALDELWLWEDCFRQSAYAAASAVLAWTTRLKVGIGISPMPLRNVAIGAMEIATVERLFPGRLLPGVGHGVLPWMGQVGARVASPLTLMREYVPALRTLLAGDEVTADGRYVHLDAVRLDWPPAAAPLVYAAAEGPKTLVLAGEVADGVVLDSRHTVDEIAAAVAAVRSARAAARRSGAPDIVAYVLTAFGADAVARASAEFAVFGAEAPADAAARVAAGSVDDVVAAVRGYATAGVDSVVLLPTADAVLSEFFAAAGEVARAVRE</sequence>
<evidence type="ECO:0000313" key="3">
    <source>
        <dbReference type="EMBL" id="MFC7268793.1"/>
    </source>
</evidence>
<dbReference type="RefSeq" id="WP_262873666.1">
    <property type="nucleotide sequence ID" value="NZ_BAABKW010000002.1"/>
</dbReference>
<protein>
    <submittedName>
        <fullName evidence="3">LLM class flavin-dependent oxidoreductase</fullName>
    </submittedName>
</protein>